<dbReference type="OrthoDB" id="8659436at2"/>
<proteinExistence type="inferred from homology"/>
<dbReference type="CDD" id="cd07153">
    <property type="entry name" value="Fur_like"/>
    <property type="match status" value="1"/>
</dbReference>
<evidence type="ECO:0000256" key="4">
    <source>
        <dbReference type="ARBA" id="ARBA00023015"/>
    </source>
</evidence>
<dbReference type="SUPFAM" id="SSF46785">
    <property type="entry name" value="Winged helix' DNA-binding domain"/>
    <property type="match status" value="1"/>
</dbReference>
<comment type="similarity">
    <text evidence="1">Belongs to the Fur family.</text>
</comment>
<feature type="binding site" evidence="7">
    <location>
        <position position="138"/>
    </location>
    <ligand>
        <name>Zn(2+)</name>
        <dbReference type="ChEBI" id="CHEBI:29105"/>
    </ligand>
</feature>
<dbReference type="InterPro" id="IPR043135">
    <property type="entry name" value="Fur_C"/>
</dbReference>
<dbReference type="InterPro" id="IPR036390">
    <property type="entry name" value="WH_DNA-bd_sf"/>
</dbReference>
<keyword evidence="2" id="KW-0678">Repressor</keyword>
<feature type="binding site" evidence="8">
    <location>
        <position position="112"/>
    </location>
    <ligand>
        <name>Fe cation</name>
        <dbReference type="ChEBI" id="CHEBI:24875"/>
    </ligand>
</feature>
<evidence type="ECO:0000256" key="2">
    <source>
        <dbReference type="ARBA" id="ARBA00022491"/>
    </source>
</evidence>
<evidence type="ECO:0000256" key="6">
    <source>
        <dbReference type="ARBA" id="ARBA00023163"/>
    </source>
</evidence>
<keyword evidence="5" id="KW-0238">DNA-binding</keyword>
<feature type="binding site" evidence="7">
    <location>
        <position position="135"/>
    </location>
    <ligand>
        <name>Zn(2+)</name>
        <dbReference type="ChEBI" id="CHEBI:29105"/>
    </ligand>
</feature>
<dbReference type="GO" id="GO:0045892">
    <property type="term" value="P:negative regulation of DNA-templated transcription"/>
    <property type="evidence" value="ECO:0007669"/>
    <property type="project" value="TreeGrafter"/>
</dbReference>
<evidence type="ECO:0000313" key="9">
    <source>
        <dbReference type="EMBL" id="ACO47689.1"/>
    </source>
</evidence>
<evidence type="ECO:0000256" key="8">
    <source>
        <dbReference type="PIRSR" id="PIRSR602481-2"/>
    </source>
</evidence>
<dbReference type="AlphaFoldDB" id="C1D2Q0"/>
<dbReference type="HOGENOM" id="CLU_096072_4_2_0"/>
<dbReference type="GO" id="GO:0003700">
    <property type="term" value="F:DNA-binding transcription factor activity"/>
    <property type="evidence" value="ECO:0007669"/>
    <property type="project" value="InterPro"/>
</dbReference>
<evidence type="ECO:0000256" key="3">
    <source>
        <dbReference type="ARBA" id="ARBA00022833"/>
    </source>
</evidence>
<dbReference type="GO" id="GO:0000976">
    <property type="term" value="F:transcription cis-regulatory region binding"/>
    <property type="evidence" value="ECO:0007669"/>
    <property type="project" value="TreeGrafter"/>
</dbReference>
<dbReference type="GO" id="GO:1900376">
    <property type="term" value="P:regulation of secondary metabolite biosynthetic process"/>
    <property type="evidence" value="ECO:0007669"/>
    <property type="project" value="TreeGrafter"/>
</dbReference>
<dbReference type="InterPro" id="IPR002481">
    <property type="entry name" value="FUR"/>
</dbReference>
<protein>
    <submittedName>
        <fullName evidence="9">Putative Ferric uptake regulator</fullName>
    </submittedName>
</protein>
<accession>C1D2Q0</accession>
<dbReference type="PANTHER" id="PTHR33202:SF7">
    <property type="entry name" value="FERRIC UPTAKE REGULATION PROTEIN"/>
    <property type="match status" value="1"/>
</dbReference>
<reference evidence="9 10" key="1">
    <citation type="journal article" date="2009" name="PLoS Genet.">
        <title>Alliance of proteomics and genomics to unravel the specificities of Sahara bacterium Deinococcus deserti.</title>
        <authorList>
            <person name="de Groot A."/>
            <person name="Dulermo R."/>
            <person name="Ortet P."/>
            <person name="Blanchard L."/>
            <person name="Guerin P."/>
            <person name="Fernandez B."/>
            <person name="Vacherie B."/>
            <person name="Dossat C."/>
            <person name="Jolivet E."/>
            <person name="Siguier P."/>
            <person name="Chandler M."/>
            <person name="Barakat M."/>
            <person name="Dedieu A."/>
            <person name="Barbe V."/>
            <person name="Heulin T."/>
            <person name="Sommer S."/>
            <person name="Achouak W."/>
            <person name="Armengaud J."/>
        </authorList>
    </citation>
    <scope>NUCLEOTIDE SEQUENCE [LARGE SCALE GENOMIC DNA]</scope>
    <source>
        <strain evidence="10">DSM 17065 / CIP 109153 / LMG 22923 / VCD115</strain>
        <plasmid evidence="10">pDeide2</plasmid>
    </source>
</reference>
<geneLocation type="plasmid" evidence="10">
    <name>pDeide2</name>
</geneLocation>
<keyword evidence="7" id="KW-0479">Metal-binding</keyword>
<dbReference type="PANTHER" id="PTHR33202">
    <property type="entry name" value="ZINC UPTAKE REGULATION PROTEIN"/>
    <property type="match status" value="1"/>
</dbReference>
<dbReference type="Gene3D" id="1.10.10.10">
    <property type="entry name" value="Winged helix-like DNA-binding domain superfamily/Winged helix DNA-binding domain"/>
    <property type="match status" value="1"/>
</dbReference>
<dbReference type="InterPro" id="IPR036388">
    <property type="entry name" value="WH-like_DNA-bd_sf"/>
</dbReference>
<evidence type="ECO:0000256" key="7">
    <source>
        <dbReference type="PIRSR" id="PIRSR602481-1"/>
    </source>
</evidence>
<dbReference type="RefSeq" id="WP_012695162.1">
    <property type="nucleotide sequence ID" value="NC_012529.1"/>
</dbReference>
<feature type="binding site" evidence="7">
    <location>
        <position position="97"/>
    </location>
    <ligand>
        <name>Zn(2+)</name>
        <dbReference type="ChEBI" id="CHEBI:29105"/>
    </ligand>
</feature>
<comment type="cofactor">
    <cofactor evidence="7">
        <name>Zn(2+)</name>
        <dbReference type="ChEBI" id="CHEBI:29105"/>
    </cofactor>
    <text evidence="7">Binds 1 zinc ion per subunit.</text>
</comment>
<name>C1D2Q0_DEIDV</name>
<keyword evidence="8" id="KW-0408">Iron</keyword>
<keyword evidence="4" id="KW-0805">Transcription regulation</keyword>
<dbReference type="EMBL" id="CP001116">
    <property type="protein sequence ID" value="ACO47689.1"/>
    <property type="molecule type" value="Genomic_DNA"/>
</dbReference>
<sequence>MTTPASTAMLQNLLEDHGLRATQPRLRLLEFFALTRGHFTPEEISEQLREQGQPISIATLYQNLKTFSDRGLVKEMIGHGGEVRYDTNLDPHSHLVCLNCGQLTDIHLDLQELHPPSQASGWLITQARVDLQGLCPGCQKRN</sequence>
<keyword evidence="3 7" id="KW-0862">Zinc</keyword>
<dbReference type="Proteomes" id="UP000002208">
    <property type="component" value="Plasmid 2"/>
</dbReference>
<gene>
    <name evidence="9" type="primary">fur</name>
    <name evidence="9" type="ordered locus">Deide_2p00340</name>
</gene>
<keyword evidence="10" id="KW-1185">Reference proteome</keyword>
<evidence type="ECO:0000313" key="10">
    <source>
        <dbReference type="Proteomes" id="UP000002208"/>
    </source>
</evidence>
<dbReference type="Pfam" id="PF01475">
    <property type="entry name" value="FUR"/>
    <property type="match status" value="1"/>
</dbReference>
<keyword evidence="6" id="KW-0804">Transcription</keyword>
<organism evidence="9 10">
    <name type="scientific">Deinococcus deserti (strain DSM 17065 / CIP 109153 / LMG 22923 / VCD115)</name>
    <dbReference type="NCBI Taxonomy" id="546414"/>
    <lineage>
        <taxon>Bacteria</taxon>
        <taxon>Thermotogati</taxon>
        <taxon>Deinococcota</taxon>
        <taxon>Deinococci</taxon>
        <taxon>Deinococcales</taxon>
        <taxon>Deinococcaceae</taxon>
        <taxon>Deinococcus</taxon>
    </lineage>
</organism>
<keyword evidence="9" id="KW-0614">Plasmid</keyword>
<dbReference type="Gene3D" id="3.30.1490.190">
    <property type="match status" value="1"/>
</dbReference>
<dbReference type="GO" id="GO:0008270">
    <property type="term" value="F:zinc ion binding"/>
    <property type="evidence" value="ECO:0007669"/>
    <property type="project" value="TreeGrafter"/>
</dbReference>
<feature type="binding site" evidence="7">
    <location>
        <position position="100"/>
    </location>
    <ligand>
        <name>Zn(2+)</name>
        <dbReference type="ChEBI" id="CHEBI:29105"/>
    </ligand>
</feature>
<dbReference type="KEGG" id="ddr:Deide_2p00340"/>
<comment type="cofactor">
    <cofactor evidence="8">
        <name>Mn(2+)</name>
        <dbReference type="ChEBI" id="CHEBI:29035"/>
    </cofactor>
    <cofactor evidence="8">
        <name>Fe(2+)</name>
        <dbReference type="ChEBI" id="CHEBI:29033"/>
    </cofactor>
    <text evidence="8">Binds 1 Mn(2+) or Fe(2+) ion per subunit.</text>
</comment>
<evidence type="ECO:0000256" key="1">
    <source>
        <dbReference type="ARBA" id="ARBA00007957"/>
    </source>
</evidence>
<evidence type="ECO:0000256" key="5">
    <source>
        <dbReference type="ARBA" id="ARBA00023125"/>
    </source>
</evidence>